<evidence type="ECO:0000313" key="2">
    <source>
        <dbReference type="EMBL" id="PXF22384.1"/>
    </source>
</evidence>
<sequence length="252" mass="27225">MYRSGNPALSDSTFEKSAYKEANWWDEDSNLMSIEGVSEKTGILLLITATTAIATAMRMPEAGALILLGVIGGFIIAMMIIFSGSMNPMLICTYAAFEGLALGGITWIFEVYLEMPGIGILAALLTFLILGVMIAIYRAGLIQWDRNTAIAVTSALGAIVLIYLISIVGGFLGFEIPYIHGSGPIGIAFSLFVVGIGALCLVADFDFIEKGVERGAPKQLEWRAAFGLMVTLIWLYLEILKLLAKIAARTRR</sequence>
<dbReference type="Proteomes" id="UP000248161">
    <property type="component" value="Unassembled WGS sequence"/>
</dbReference>
<proteinExistence type="predicted"/>
<dbReference type="PANTHER" id="PTHR41282">
    <property type="entry name" value="CONSERVED TRANSMEMBRANE PROTEIN-RELATED"/>
    <property type="match status" value="1"/>
</dbReference>
<dbReference type="EMBL" id="PSPG01000001">
    <property type="protein sequence ID" value="PXF22384.1"/>
    <property type="molecule type" value="Genomic_DNA"/>
</dbReference>
<comment type="caution">
    <text evidence="2">The sequence shown here is derived from an EMBL/GenBank/DDBJ whole genome shotgun (WGS) entry which is preliminary data.</text>
</comment>
<keyword evidence="1" id="KW-1133">Transmembrane helix</keyword>
<feature type="transmembrane region" description="Helical" evidence="1">
    <location>
        <begin position="220"/>
        <end position="237"/>
    </location>
</feature>
<evidence type="ECO:0000256" key="1">
    <source>
        <dbReference type="SAM" id="Phobius"/>
    </source>
</evidence>
<feature type="transmembrane region" description="Helical" evidence="1">
    <location>
        <begin position="115"/>
        <end position="137"/>
    </location>
</feature>
<organism evidence="2 3">
    <name type="scientific">Candidatus Thalassarchaeum betae</name>
    <dbReference type="NCBI Taxonomy" id="2599289"/>
    <lineage>
        <taxon>Archaea</taxon>
        <taxon>Methanobacteriati</taxon>
        <taxon>Thermoplasmatota</taxon>
        <taxon>Candidatus Poseidoniia</taxon>
        <taxon>Candidatus Poseidoniales</taxon>
        <taxon>Candidatus Thalassarchaeaceae</taxon>
        <taxon>Candidatus Thalassarchaeum</taxon>
    </lineage>
</organism>
<evidence type="ECO:0000313" key="3">
    <source>
        <dbReference type="Proteomes" id="UP000248161"/>
    </source>
</evidence>
<dbReference type="AlphaFoldDB" id="A0A2V3HTD1"/>
<dbReference type="PIRSF" id="PIRSF009160">
    <property type="entry name" value="UCP009160"/>
    <property type="match status" value="1"/>
</dbReference>
<feature type="transmembrane region" description="Helical" evidence="1">
    <location>
        <begin position="63"/>
        <end position="82"/>
    </location>
</feature>
<keyword evidence="1" id="KW-0472">Membrane</keyword>
<gene>
    <name evidence="2" type="ORF">CXX69_00105</name>
</gene>
<dbReference type="PANTHER" id="PTHR41282:SF1">
    <property type="entry name" value="CONSERVED TRANSMEMBRANE PROTEIN-RELATED"/>
    <property type="match status" value="1"/>
</dbReference>
<feature type="transmembrane region" description="Helical" evidence="1">
    <location>
        <begin position="149"/>
        <end position="173"/>
    </location>
</feature>
<evidence type="ECO:0008006" key="4">
    <source>
        <dbReference type="Google" id="ProtNLM"/>
    </source>
</evidence>
<feature type="transmembrane region" description="Helical" evidence="1">
    <location>
        <begin position="89"/>
        <end position="109"/>
    </location>
</feature>
<name>A0A2V3HTD1_9ARCH</name>
<reference evidence="2 3" key="1">
    <citation type="journal article" date="2015" name="Nat. Commun.">
        <title>Genomic and transcriptomic evidence for scavenging of diverse organic compounds by widespread deep-sea archaea.</title>
        <authorList>
            <person name="Li M."/>
            <person name="Baker B.J."/>
            <person name="Anantharaman K."/>
            <person name="Jain S."/>
            <person name="Breier J.A."/>
            <person name="Dick G.J."/>
        </authorList>
    </citation>
    <scope>NUCLEOTIDE SEQUENCE [LARGE SCALE GENOMIC DNA]</scope>
    <source>
        <strain evidence="2">Cayman_51_deep</strain>
    </source>
</reference>
<dbReference type="Pfam" id="PF12811">
    <property type="entry name" value="BaxI_1"/>
    <property type="match status" value="1"/>
</dbReference>
<feature type="transmembrane region" description="Helical" evidence="1">
    <location>
        <begin position="185"/>
        <end position="208"/>
    </location>
</feature>
<keyword evidence="1" id="KW-0812">Transmembrane</keyword>
<protein>
    <recommendedName>
        <fullName evidence="4">Bax inhibitor-1/YccA family protein</fullName>
    </recommendedName>
</protein>
<accession>A0A2V3HTD1</accession>
<dbReference type="InterPro" id="IPR010539">
    <property type="entry name" value="BaxI_1-like"/>
</dbReference>